<feature type="binding site" evidence="10">
    <location>
        <begin position="145"/>
        <end position="146"/>
    </location>
    <ligand>
        <name>thiamine diphosphate</name>
        <dbReference type="ChEBI" id="CHEBI:58937"/>
    </ligand>
</feature>
<feature type="binding site" evidence="10">
    <location>
        <position position="72"/>
    </location>
    <ligand>
        <name>thiamine diphosphate</name>
        <dbReference type="ChEBI" id="CHEBI:58937"/>
    </ligand>
</feature>
<dbReference type="GO" id="GO:0030976">
    <property type="term" value="F:thiamine pyrophosphate binding"/>
    <property type="evidence" value="ECO:0007669"/>
    <property type="project" value="UniProtKB-UniRule"/>
</dbReference>
<name>A0A653SYS1_BACAB</name>
<evidence type="ECO:0000313" key="12">
    <source>
        <dbReference type="EMBL" id="VXB72920.1"/>
    </source>
</evidence>
<evidence type="ECO:0000256" key="1">
    <source>
        <dbReference type="ARBA" id="ARBA00004980"/>
    </source>
</evidence>
<dbReference type="SMART" id="SM00861">
    <property type="entry name" value="Transket_pyr"/>
    <property type="match status" value="1"/>
</dbReference>
<feature type="binding site" evidence="10">
    <location>
        <position position="144"/>
    </location>
    <ligand>
        <name>Mg(2+)</name>
        <dbReference type="ChEBI" id="CHEBI:18420"/>
    </ligand>
</feature>
<dbReference type="SUPFAM" id="SSF52518">
    <property type="entry name" value="Thiamin diphosphate-binding fold (THDP-binding)"/>
    <property type="match status" value="2"/>
</dbReference>
<dbReference type="Gene3D" id="3.40.50.920">
    <property type="match status" value="1"/>
</dbReference>
<feature type="binding site" evidence="10">
    <location>
        <position position="173"/>
    </location>
    <ligand>
        <name>Mg(2+)</name>
        <dbReference type="ChEBI" id="CHEBI:18420"/>
    </ligand>
</feature>
<dbReference type="AlphaFoldDB" id="A0A653SYS1"/>
<dbReference type="GO" id="GO:0008661">
    <property type="term" value="F:1-deoxy-D-xylulose-5-phosphate synthase activity"/>
    <property type="evidence" value="ECO:0007669"/>
    <property type="project" value="UniProtKB-UniRule"/>
</dbReference>
<dbReference type="InterPro" id="IPR005475">
    <property type="entry name" value="Transketolase-like_Pyr-bd"/>
</dbReference>
<dbReference type="InterPro" id="IPR049557">
    <property type="entry name" value="Transketolase_CS"/>
</dbReference>
<comment type="function">
    <text evidence="10">Catalyzes the acyloin condensation reaction between C atoms 2 and 3 of pyruvate and glyceraldehyde 3-phosphate to yield 1-deoxy-D-xylulose-5-phosphate (DXP).</text>
</comment>
<proteinExistence type="inferred from homology"/>
<dbReference type="PROSITE" id="PS00801">
    <property type="entry name" value="TRANSKETOLASE_1"/>
    <property type="match status" value="1"/>
</dbReference>
<comment type="pathway">
    <text evidence="1 10">Metabolic intermediate biosynthesis; 1-deoxy-D-xylulose 5-phosphate biosynthesis; 1-deoxy-D-xylulose 5-phosphate from D-glyceraldehyde 3-phosphate and pyruvate: step 1/1.</text>
</comment>
<dbReference type="CDD" id="cd07033">
    <property type="entry name" value="TPP_PYR_DXS_TK_like"/>
    <property type="match status" value="1"/>
</dbReference>
<comment type="cofactor">
    <cofactor evidence="10">
        <name>thiamine diphosphate</name>
        <dbReference type="ChEBI" id="CHEBI:58937"/>
    </cofactor>
    <text evidence="10">Binds 1 thiamine pyrophosphate per subunit.</text>
</comment>
<dbReference type="InterPro" id="IPR029061">
    <property type="entry name" value="THDP-binding"/>
</dbReference>
<keyword evidence="6 10" id="KW-0460">Magnesium</keyword>
<keyword evidence="7 10" id="KW-0784">Thiamine biosynthesis</keyword>
<keyword evidence="4 10" id="KW-0808">Transferase</keyword>
<evidence type="ECO:0000256" key="2">
    <source>
        <dbReference type="ARBA" id="ARBA00011081"/>
    </source>
</evidence>
<feature type="binding site" evidence="10">
    <location>
        <position position="367"/>
    </location>
    <ligand>
        <name>thiamine diphosphate</name>
        <dbReference type="ChEBI" id="CHEBI:58937"/>
    </ligand>
</feature>
<feature type="binding site" evidence="10">
    <location>
        <position position="173"/>
    </location>
    <ligand>
        <name>thiamine diphosphate</name>
        <dbReference type="ChEBI" id="CHEBI:58937"/>
    </ligand>
</feature>
<dbReference type="PROSITE" id="PS00802">
    <property type="entry name" value="TRANSKETOLASE_2"/>
    <property type="match status" value="1"/>
</dbReference>
<keyword evidence="5 10" id="KW-0479">Metal-binding</keyword>
<evidence type="ECO:0000256" key="6">
    <source>
        <dbReference type="ARBA" id="ARBA00022842"/>
    </source>
</evidence>
<feature type="binding site" evidence="10">
    <location>
        <position position="284"/>
    </location>
    <ligand>
        <name>thiamine diphosphate</name>
        <dbReference type="ChEBI" id="CHEBI:58937"/>
    </ligand>
</feature>
<feature type="domain" description="Transketolase-like pyrimidine-binding" evidence="11">
    <location>
        <begin position="316"/>
        <end position="481"/>
    </location>
</feature>
<evidence type="ECO:0000256" key="10">
    <source>
        <dbReference type="HAMAP-Rule" id="MF_00315"/>
    </source>
</evidence>
<dbReference type="Gene3D" id="3.40.50.970">
    <property type="match status" value="2"/>
</dbReference>
<dbReference type="NCBIfam" id="TIGR00204">
    <property type="entry name" value="dxs"/>
    <property type="match status" value="1"/>
</dbReference>
<comment type="subunit">
    <text evidence="3 10">Homodimer.</text>
</comment>
<dbReference type="GO" id="GO:0016114">
    <property type="term" value="P:terpenoid biosynthetic process"/>
    <property type="evidence" value="ECO:0007669"/>
    <property type="project" value="UniProtKB-UniRule"/>
</dbReference>
<organism evidence="12 13">
    <name type="scientific">Bacillus altitudinis</name>
    <dbReference type="NCBI Taxonomy" id="293387"/>
    <lineage>
        <taxon>Bacteria</taxon>
        <taxon>Bacillati</taxon>
        <taxon>Bacillota</taxon>
        <taxon>Bacilli</taxon>
        <taxon>Bacillales</taxon>
        <taxon>Bacillaceae</taxon>
        <taxon>Bacillus</taxon>
    </lineage>
</organism>
<evidence type="ECO:0000256" key="4">
    <source>
        <dbReference type="ARBA" id="ARBA00022679"/>
    </source>
</evidence>
<dbReference type="EMBL" id="CABWLH010000009">
    <property type="protein sequence ID" value="VXB72920.1"/>
    <property type="molecule type" value="Genomic_DNA"/>
</dbReference>
<dbReference type="GO" id="GO:0009228">
    <property type="term" value="P:thiamine biosynthetic process"/>
    <property type="evidence" value="ECO:0007669"/>
    <property type="project" value="UniProtKB-UniRule"/>
</dbReference>
<dbReference type="SUPFAM" id="SSF52922">
    <property type="entry name" value="TK C-terminal domain-like"/>
    <property type="match status" value="1"/>
</dbReference>
<evidence type="ECO:0000256" key="5">
    <source>
        <dbReference type="ARBA" id="ARBA00022723"/>
    </source>
</evidence>
<dbReference type="FunFam" id="3.40.50.920:FF:000002">
    <property type="entry name" value="1-deoxy-D-xylulose-5-phosphate synthase"/>
    <property type="match status" value="1"/>
</dbReference>
<sequence>MDLLSIKNPTFLKGMSNAELEELSADIRTFLIESLANSGGHIGPNLGVVELTVALHKVFDSPKDKFLWDVGHQSYVHKLLTGRGAEFDTLRQYKGLCGFPKRNESEHDVWETGHSSTSLSGAMGMAAARDIKGTDEYILPIIGDGALTGGMALEALNHIGDEKKDMIVILNDNEMSIAPNVGAIHTMLGRLRTAGKYQWVKDELEYLFKRIPAVGGKLAATAERIKDSLKYLLVSGMFFEEMGFTYLGPVDGHSYEDLFENLEYAKKTKGPVLLHVITKKGKGYKPAESDKIGTWHGTGPYKIDTGDFVKPTAAAPSWSGLVSETVRKLAREDERIVAITPAMPVGSKLEGFAKEFPERMFDVGIAEQHAATMAAGLATQDMKPFLAIYSTFLQRAYDQVLHDICRQNLNVFIGIDRAGLVGADGETHQGVFDIAFMRHMPNMVLMMPKDENEGQHMVNTAIQYDDGPIAMRFPRGNGLGVKMDEQLKTIPIGSWEVLRPGKDAVILTFGTTIKMALQAAEELQKEGKSIRVVNARFIKPLDEGMLNEMLSEGLPILTIEEAVLQGGFGSSVLEYIHDKKASHIKVERMGIPDEFIEHGSVDALLEEIGLTKTQVAETLRDLLPAAPRKGIGS</sequence>
<keyword evidence="9 10" id="KW-0414">Isoprene biosynthesis</keyword>
<dbReference type="InterPro" id="IPR033248">
    <property type="entry name" value="Transketolase_C"/>
</dbReference>
<reference evidence="12 13" key="1">
    <citation type="submission" date="2019-10" db="EMBL/GenBank/DDBJ databases">
        <authorList>
            <person name="Karimi E."/>
        </authorList>
    </citation>
    <scope>NUCLEOTIDE SEQUENCE [LARGE SCALE GENOMIC DNA]</scope>
    <source>
        <strain evidence="12">Bacillus sp. 348</strain>
    </source>
</reference>
<dbReference type="HAMAP" id="MF_00315">
    <property type="entry name" value="DXP_synth"/>
    <property type="match status" value="1"/>
</dbReference>
<comment type="catalytic activity">
    <reaction evidence="10">
        <text>D-glyceraldehyde 3-phosphate + pyruvate + H(+) = 1-deoxy-D-xylulose 5-phosphate + CO2</text>
        <dbReference type="Rhea" id="RHEA:12605"/>
        <dbReference type="ChEBI" id="CHEBI:15361"/>
        <dbReference type="ChEBI" id="CHEBI:15378"/>
        <dbReference type="ChEBI" id="CHEBI:16526"/>
        <dbReference type="ChEBI" id="CHEBI:57792"/>
        <dbReference type="ChEBI" id="CHEBI:59776"/>
        <dbReference type="EC" id="2.2.1.7"/>
    </reaction>
</comment>
<dbReference type="GO" id="GO:0005829">
    <property type="term" value="C:cytosol"/>
    <property type="evidence" value="ECO:0007669"/>
    <property type="project" value="TreeGrafter"/>
</dbReference>
<dbReference type="EC" id="2.2.1.7" evidence="10"/>
<dbReference type="UniPathway" id="UPA00064">
    <property type="reaction ID" value="UER00091"/>
</dbReference>
<accession>A0A653SYS1</accession>
<comment type="cofactor">
    <cofactor evidence="10">
        <name>Mg(2+)</name>
        <dbReference type="ChEBI" id="CHEBI:18420"/>
    </cofactor>
    <text evidence="10">Binds 1 Mg(2+) ion per subunit.</text>
</comment>
<dbReference type="PANTHER" id="PTHR43322:SF5">
    <property type="entry name" value="1-DEOXY-D-XYLULOSE-5-PHOSPHATE SYNTHASE, CHLOROPLASTIC"/>
    <property type="match status" value="1"/>
</dbReference>
<dbReference type="PANTHER" id="PTHR43322">
    <property type="entry name" value="1-D-DEOXYXYLULOSE 5-PHOSPHATE SYNTHASE-RELATED"/>
    <property type="match status" value="1"/>
</dbReference>
<dbReference type="Pfam" id="PF02780">
    <property type="entry name" value="Transketolase_C"/>
    <property type="match status" value="1"/>
</dbReference>
<dbReference type="CDD" id="cd02007">
    <property type="entry name" value="TPP_DXS"/>
    <property type="match status" value="1"/>
</dbReference>
<evidence type="ECO:0000256" key="8">
    <source>
        <dbReference type="ARBA" id="ARBA00023052"/>
    </source>
</evidence>
<dbReference type="Pfam" id="PF13292">
    <property type="entry name" value="DXP_synthase_N"/>
    <property type="match status" value="1"/>
</dbReference>
<dbReference type="RefSeq" id="WP_138278714.1">
    <property type="nucleotide sequence ID" value="NZ_CP040514.1"/>
</dbReference>
<dbReference type="InterPro" id="IPR020826">
    <property type="entry name" value="Transketolase_BS"/>
</dbReference>
<dbReference type="Proteomes" id="UP000433089">
    <property type="component" value="Unassembled WGS sequence"/>
</dbReference>
<evidence type="ECO:0000259" key="11">
    <source>
        <dbReference type="SMART" id="SM00861"/>
    </source>
</evidence>
<dbReference type="GO" id="GO:0019288">
    <property type="term" value="P:isopentenyl diphosphate biosynthetic process, methylerythritol 4-phosphate pathway"/>
    <property type="evidence" value="ECO:0007669"/>
    <property type="project" value="TreeGrafter"/>
</dbReference>
<dbReference type="Pfam" id="PF02779">
    <property type="entry name" value="Transket_pyr"/>
    <property type="match status" value="1"/>
</dbReference>
<comment type="similarity">
    <text evidence="2 10">Belongs to the transketolase family. DXPS subfamily.</text>
</comment>
<feature type="binding site" evidence="10">
    <location>
        <begin position="113"/>
        <end position="115"/>
    </location>
    <ligand>
        <name>thiamine diphosphate</name>
        <dbReference type="ChEBI" id="CHEBI:58937"/>
    </ligand>
</feature>
<dbReference type="NCBIfam" id="NF003933">
    <property type="entry name" value="PRK05444.2-2"/>
    <property type="match status" value="1"/>
</dbReference>
<evidence type="ECO:0000256" key="7">
    <source>
        <dbReference type="ARBA" id="ARBA00022977"/>
    </source>
</evidence>
<evidence type="ECO:0000313" key="13">
    <source>
        <dbReference type="Proteomes" id="UP000433089"/>
    </source>
</evidence>
<keyword evidence="8 10" id="KW-0786">Thiamine pyrophosphate</keyword>
<evidence type="ECO:0000256" key="9">
    <source>
        <dbReference type="ARBA" id="ARBA00023229"/>
    </source>
</evidence>
<dbReference type="InterPro" id="IPR005477">
    <property type="entry name" value="Dxylulose-5-P_synthase"/>
</dbReference>
<evidence type="ECO:0000256" key="3">
    <source>
        <dbReference type="ARBA" id="ARBA00011738"/>
    </source>
</evidence>
<dbReference type="GO" id="GO:0000287">
    <property type="term" value="F:magnesium ion binding"/>
    <property type="evidence" value="ECO:0007669"/>
    <property type="project" value="UniProtKB-UniRule"/>
</dbReference>
<dbReference type="InterPro" id="IPR009014">
    <property type="entry name" value="Transketo_C/PFOR_II"/>
</dbReference>
<protein>
    <recommendedName>
        <fullName evidence="10">1-deoxy-D-xylulose-5-phosphate synthase</fullName>
        <ecNumber evidence="10">2.2.1.7</ecNumber>
    </recommendedName>
    <alternativeName>
        <fullName evidence="10">1-deoxyxylulose-5-phosphate synthase</fullName>
        <shortName evidence="10">DXP synthase</shortName>
        <shortName evidence="10">DXPS</shortName>
    </alternativeName>
</protein>
<dbReference type="FunFam" id="3.40.50.970:FF:000030">
    <property type="entry name" value="1-deoxy-D-xylulose-5-phosphate synthase"/>
    <property type="match status" value="1"/>
</dbReference>
<gene>
    <name evidence="10 12" type="primary">dxs</name>
    <name evidence="12" type="ORF">BACI348_41410</name>
</gene>